<evidence type="ECO:0000256" key="4">
    <source>
        <dbReference type="ARBA" id="ARBA00023136"/>
    </source>
</evidence>
<keyword evidence="3 5" id="KW-1133">Transmembrane helix</keyword>
<dbReference type="NCBIfam" id="TIGR00815">
    <property type="entry name" value="sulP"/>
    <property type="match status" value="1"/>
</dbReference>
<dbReference type="CDD" id="cd07042">
    <property type="entry name" value="STAS_SulP_like_sulfate_transporter"/>
    <property type="match status" value="1"/>
</dbReference>
<dbReference type="AlphaFoldDB" id="A0A3N4NXX0"/>
<comment type="caution">
    <text evidence="7">The sequence shown here is derived from an EMBL/GenBank/DDBJ whole genome shotgun (WGS) entry which is preliminary data.</text>
</comment>
<protein>
    <submittedName>
        <fullName evidence="7">Solute carrier 26 family protein</fullName>
    </submittedName>
</protein>
<name>A0A3N4NXX0_9FLAO</name>
<feature type="transmembrane region" description="Helical" evidence="5">
    <location>
        <begin position="21"/>
        <end position="43"/>
    </location>
</feature>
<feature type="transmembrane region" description="Helical" evidence="5">
    <location>
        <begin position="177"/>
        <end position="195"/>
    </location>
</feature>
<dbReference type="PANTHER" id="PTHR11814">
    <property type="entry name" value="SULFATE TRANSPORTER"/>
    <property type="match status" value="1"/>
</dbReference>
<dbReference type="GO" id="GO:0008271">
    <property type="term" value="F:secondary active sulfate transmembrane transporter activity"/>
    <property type="evidence" value="ECO:0007669"/>
    <property type="project" value="InterPro"/>
</dbReference>
<dbReference type="Proteomes" id="UP000270856">
    <property type="component" value="Unassembled WGS sequence"/>
</dbReference>
<organism evidence="7 8">
    <name type="scientific">Aureibaculum marinum</name>
    <dbReference type="NCBI Taxonomy" id="2487930"/>
    <lineage>
        <taxon>Bacteria</taxon>
        <taxon>Pseudomonadati</taxon>
        <taxon>Bacteroidota</taxon>
        <taxon>Flavobacteriia</taxon>
        <taxon>Flavobacteriales</taxon>
        <taxon>Flavobacteriaceae</taxon>
        <taxon>Aureibaculum</taxon>
    </lineage>
</organism>
<accession>A0A3N4NXX0</accession>
<reference evidence="7 8" key="1">
    <citation type="submission" date="2018-11" db="EMBL/GenBank/DDBJ databases">
        <title>Aureibaculum marinum gen. nov., sp. nov., a member of the family Flavobacteriaceae isolated from the Bohai Sea.</title>
        <authorList>
            <person name="Ji X."/>
        </authorList>
    </citation>
    <scope>NUCLEOTIDE SEQUENCE [LARGE SCALE GENOMIC DNA]</scope>
    <source>
        <strain evidence="7 8">BH-SD17</strain>
    </source>
</reference>
<dbReference type="RefSeq" id="WP_123897567.1">
    <property type="nucleotide sequence ID" value="NZ_RPFJ01000011.1"/>
</dbReference>
<dbReference type="InterPro" id="IPR018045">
    <property type="entry name" value="S04_transporter_CS"/>
</dbReference>
<feature type="transmembrane region" description="Helical" evidence="5">
    <location>
        <begin position="324"/>
        <end position="344"/>
    </location>
</feature>
<dbReference type="PROSITE" id="PS01130">
    <property type="entry name" value="SLC26A"/>
    <property type="match status" value="1"/>
</dbReference>
<dbReference type="InterPro" id="IPR001902">
    <property type="entry name" value="SLC26A/SulP_fam"/>
</dbReference>
<dbReference type="GO" id="GO:0016020">
    <property type="term" value="C:membrane"/>
    <property type="evidence" value="ECO:0007669"/>
    <property type="project" value="UniProtKB-SubCell"/>
</dbReference>
<gene>
    <name evidence="7" type="ORF">EGM88_08595</name>
</gene>
<evidence type="ECO:0000313" key="8">
    <source>
        <dbReference type="Proteomes" id="UP000270856"/>
    </source>
</evidence>
<feature type="transmembrane region" description="Helical" evidence="5">
    <location>
        <begin position="99"/>
        <end position="119"/>
    </location>
</feature>
<evidence type="ECO:0000313" key="7">
    <source>
        <dbReference type="EMBL" id="RPD96419.1"/>
    </source>
</evidence>
<dbReference type="OrthoDB" id="9771198at2"/>
<dbReference type="InterPro" id="IPR002645">
    <property type="entry name" value="STAS_dom"/>
</dbReference>
<feature type="transmembrane region" description="Helical" evidence="5">
    <location>
        <begin position="131"/>
        <end position="149"/>
    </location>
</feature>
<feature type="domain" description="STAS" evidence="6">
    <location>
        <begin position="437"/>
        <end position="552"/>
    </location>
</feature>
<dbReference type="PROSITE" id="PS50801">
    <property type="entry name" value="STAS"/>
    <property type="match status" value="1"/>
</dbReference>
<dbReference type="SUPFAM" id="SSF52091">
    <property type="entry name" value="SpoIIaa-like"/>
    <property type="match status" value="1"/>
</dbReference>
<comment type="subcellular location">
    <subcellularLocation>
        <location evidence="1">Membrane</location>
        <topology evidence="1">Multi-pass membrane protein</topology>
    </subcellularLocation>
</comment>
<dbReference type="EMBL" id="RPFJ01000011">
    <property type="protein sequence ID" value="RPD96419.1"/>
    <property type="molecule type" value="Genomic_DNA"/>
</dbReference>
<feature type="transmembrane region" description="Helical" evidence="5">
    <location>
        <begin position="381"/>
        <end position="412"/>
    </location>
</feature>
<proteinExistence type="predicted"/>
<dbReference type="InterPro" id="IPR036513">
    <property type="entry name" value="STAS_dom_sf"/>
</dbReference>
<dbReference type="Gene3D" id="3.30.750.24">
    <property type="entry name" value="STAS domain"/>
    <property type="match status" value="1"/>
</dbReference>
<sequence>MNKVFPILNWLPNYKASYLRGDLLAGLTIGIILIPQGIAYAIIAGLPPIYGLYTALLPQLIYTIFGTSRWMSTGPTALDSLILASSISALAIVGNEHYVVTVLAITLLTGIFQLILGVFKLGFIMNFVSKPVLTGFVTAAAVIIALSQFRDLFGINAPRSNQIQYILSGLYNNFGSLHWHSLVIGVFAIFIIYGLQKINKKLPGQLIVIILGIAIMALAYNYLSDVEIVKTIPKGLPSFAIPELNYDLFLKLMPVALTLSFTGFLQATSISKSLQEADSKLDTNKELIALGMSNFIGSFFNAYVSTGSFSRSAVNKEAGANTPLSNLFAALFILITLLFLTPLFYYLPKPVLAAIIITAVIKLIKVEQIKFLWNTNKKDFIMMLITFLITLTFGIKEGIIVGVLVSIFVVIFESSKPHMAVLGKVPGTTYFYRNIDRFDDVHTDEDILIVRFDAQLYFANVNYFREKLDRLVNLKGDKLKLIVIAAGAIHNIDSTGIATLDDIITKYHKRGIKIYFTDIKGPVRDYFTVSKLIDKIGVENCFMHVQNAIEYYRTGKSNGDFLKYINQSNKKLHKE</sequence>
<feature type="transmembrane region" description="Helical" evidence="5">
    <location>
        <begin position="351"/>
        <end position="369"/>
    </location>
</feature>
<evidence type="ECO:0000256" key="5">
    <source>
        <dbReference type="SAM" id="Phobius"/>
    </source>
</evidence>
<feature type="transmembrane region" description="Helical" evidence="5">
    <location>
        <begin position="287"/>
        <end position="304"/>
    </location>
</feature>
<evidence type="ECO:0000259" key="6">
    <source>
        <dbReference type="PROSITE" id="PS50801"/>
    </source>
</evidence>
<feature type="transmembrane region" description="Helical" evidence="5">
    <location>
        <begin position="202"/>
        <end position="223"/>
    </location>
</feature>
<dbReference type="Pfam" id="PF00916">
    <property type="entry name" value="Sulfate_transp"/>
    <property type="match status" value="1"/>
</dbReference>
<evidence type="ECO:0000256" key="1">
    <source>
        <dbReference type="ARBA" id="ARBA00004141"/>
    </source>
</evidence>
<keyword evidence="4 5" id="KW-0472">Membrane</keyword>
<keyword evidence="2 5" id="KW-0812">Transmembrane</keyword>
<evidence type="ECO:0000256" key="3">
    <source>
        <dbReference type="ARBA" id="ARBA00022989"/>
    </source>
</evidence>
<dbReference type="InterPro" id="IPR011547">
    <property type="entry name" value="SLC26A/SulP_dom"/>
</dbReference>
<evidence type="ECO:0000256" key="2">
    <source>
        <dbReference type="ARBA" id="ARBA00022692"/>
    </source>
</evidence>
<keyword evidence="8" id="KW-1185">Reference proteome</keyword>
<dbReference type="Pfam" id="PF01740">
    <property type="entry name" value="STAS"/>
    <property type="match status" value="1"/>
</dbReference>